<dbReference type="Proteomes" id="UP000316614">
    <property type="component" value="Chromosome"/>
</dbReference>
<dbReference type="Pfam" id="PF00254">
    <property type="entry name" value="FKBP_C"/>
    <property type="match status" value="1"/>
</dbReference>
<evidence type="ECO:0000256" key="1">
    <source>
        <dbReference type="ARBA" id="ARBA00000971"/>
    </source>
</evidence>
<accession>A0A514CFM1</accession>
<name>A0A514CFM1_9BACT</name>
<feature type="domain" description="PPIase FKBP-type" evidence="7">
    <location>
        <begin position="77"/>
        <end position="176"/>
    </location>
</feature>
<dbReference type="EMBL" id="CP041253">
    <property type="protein sequence ID" value="QDH78606.1"/>
    <property type="molecule type" value="Genomic_DNA"/>
</dbReference>
<keyword evidence="3 5" id="KW-0697">Rotamase</keyword>
<sequence>MKLLHHILLTALLAGLFVSCIKDQETQLEIYQKDLKKIEDYLATTDYQYIKKEQDASTGIVMLWDSLSYSGVKANGADTLKVNYVGRLLDETVFDTNIEAVARENGMYNSDRNYAPLEVYNQKYLPGFLIALSKMEKGDRARVLIPSLYAYGNREYQGRIPANAVLIFDLDLRDVIKNEEETTTEE</sequence>
<evidence type="ECO:0000259" key="7">
    <source>
        <dbReference type="PROSITE" id="PS50059"/>
    </source>
</evidence>
<evidence type="ECO:0000256" key="5">
    <source>
        <dbReference type="PROSITE-ProRule" id="PRU00277"/>
    </source>
</evidence>
<evidence type="ECO:0000256" key="4">
    <source>
        <dbReference type="ARBA" id="ARBA00023235"/>
    </source>
</evidence>
<dbReference type="PROSITE" id="PS51257">
    <property type="entry name" value="PROKAR_LIPOPROTEIN"/>
    <property type="match status" value="1"/>
</dbReference>
<proteinExistence type="inferred from homology"/>
<evidence type="ECO:0000256" key="6">
    <source>
        <dbReference type="RuleBase" id="RU003915"/>
    </source>
</evidence>
<dbReference type="PROSITE" id="PS50059">
    <property type="entry name" value="FKBP_PPIASE"/>
    <property type="match status" value="1"/>
</dbReference>
<keyword evidence="9" id="KW-1185">Reference proteome</keyword>
<dbReference type="KEGG" id="echi:FKX85_05995"/>
<comment type="similarity">
    <text evidence="2 6">Belongs to the FKBP-type PPIase family.</text>
</comment>
<organism evidence="8 9">
    <name type="scientific">Echinicola soli</name>
    <dbReference type="NCBI Taxonomy" id="2591634"/>
    <lineage>
        <taxon>Bacteria</taxon>
        <taxon>Pseudomonadati</taxon>
        <taxon>Bacteroidota</taxon>
        <taxon>Cytophagia</taxon>
        <taxon>Cytophagales</taxon>
        <taxon>Cyclobacteriaceae</taxon>
        <taxon>Echinicola</taxon>
    </lineage>
</organism>
<dbReference type="EC" id="5.2.1.8" evidence="6"/>
<gene>
    <name evidence="8" type="ORF">FKX85_05995</name>
</gene>
<dbReference type="AlphaFoldDB" id="A0A514CFM1"/>
<dbReference type="InterPro" id="IPR046357">
    <property type="entry name" value="PPIase_dom_sf"/>
</dbReference>
<comment type="catalytic activity">
    <reaction evidence="1 5 6">
        <text>[protein]-peptidylproline (omega=180) = [protein]-peptidylproline (omega=0)</text>
        <dbReference type="Rhea" id="RHEA:16237"/>
        <dbReference type="Rhea" id="RHEA-COMP:10747"/>
        <dbReference type="Rhea" id="RHEA-COMP:10748"/>
        <dbReference type="ChEBI" id="CHEBI:83833"/>
        <dbReference type="ChEBI" id="CHEBI:83834"/>
        <dbReference type="EC" id="5.2.1.8"/>
    </reaction>
</comment>
<evidence type="ECO:0000256" key="3">
    <source>
        <dbReference type="ARBA" id="ARBA00023110"/>
    </source>
</evidence>
<protein>
    <recommendedName>
        <fullName evidence="6">Peptidyl-prolyl cis-trans isomerase</fullName>
        <ecNumber evidence="6">5.2.1.8</ecNumber>
    </recommendedName>
</protein>
<evidence type="ECO:0000313" key="8">
    <source>
        <dbReference type="EMBL" id="QDH78606.1"/>
    </source>
</evidence>
<keyword evidence="4 5" id="KW-0413">Isomerase</keyword>
<dbReference type="PANTHER" id="PTHR43811">
    <property type="entry name" value="FKBP-TYPE PEPTIDYL-PROLYL CIS-TRANS ISOMERASE FKPA"/>
    <property type="match status" value="1"/>
</dbReference>
<evidence type="ECO:0000256" key="2">
    <source>
        <dbReference type="ARBA" id="ARBA00006577"/>
    </source>
</evidence>
<dbReference type="OrthoDB" id="9814548at2"/>
<dbReference type="RefSeq" id="WP_141613861.1">
    <property type="nucleotide sequence ID" value="NZ_CP041253.1"/>
</dbReference>
<reference evidence="8 9" key="1">
    <citation type="submission" date="2019-06" db="EMBL/GenBank/DDBJ databases">
        <title>Echinicola alkalisoli sp. nov. isolated from saline soil.</title>
        <authorList>
            <person name="Sun J.-Q."/>
            <person name="Xu L."/>
        </authorList>
    </citation>
    <scope>NUCLEOTIDE SEQUENCE [LARGE SCALE GENOMIC DNA]</scope>
    <source>
        <strain evidence="8 9">LN3S3</strain>
    </source>
</reference>
<evidence type="ECO:0000313" key="9">
    <source>
        <dbReference type="Proteomes" id="UP000316614"/>
    </source>
</evidence>
<dbReference type="GO" id="GO:0003755">
    <property type="term" value="F:peptidyl-prolyl cis-trans isomerase activity"/>
    <property type="evidence" value="ECO:0007669"/>
    <property type="project" value="UniProtKB-UniRule"/>
</dbReference>
<dbReference type="Gene3D" id="3.10.50.40">
    <property type="match status" value="1"/>
</dbReference>
<dbReference type="InterPro" id="IPR001179">
    <property type="entry name" value="PPIase_FKBP_dom"/>
</dbReference>
<dbReference type="PANTHER" id="PTHR43811:SF19">
    <property type="entry name" value="39 KDA FK506-BINDING NUCLEAR PROTEIN"/>
    <property type="match status" value="1"/>
</dbReference>
<dbReference type="SUPFAM" id="SSF54534">
    <property type="entry name" value="FKBP-like"/>
    <property type="match status" value="1"/>
</dbReference>